<evidence type="ECO:0000256" key="1">
    <source>
        <dbReference type="ARBA" id="ARBA00004239"/>
    </source>
</evidence>
<name>A0AAN9VII8_9ORTH</name>
<evidence type="ECO:0000256" key="6">
    <source>
        <dbReference type="RuleBase" id="RU363034"/>
    </source>
</evidence>
<evidence type="ECO:0000256" key="3">
    <source>
        <dbReference type="ARBA" id="ARBA00022801"/>
    </source>
</evidence>
<reference evidence="9 10" key="1">
    <citation type="submission" date="2024-03" db="EMBL/GenBank/DDBJ databases">
        <title>The genome assembly and annotation of the cricket Gryllus longicercus Weissman &amp; Gray.</title>
        <authorList>
            <person name="Szrajer S."/>
            <person name="Gray D."/>
            <person name="Ylla G."/>
        </authorList>
    </citation>
    <scope>NUCLEOTIDE SEQUENCE [LARGE SCALE GENOMIC DNA]</scope>
    <source>
        <strain evidence="9">DAG 2021-001</strain>
        <tissue evidence="9">Whole body minus gut</tissue>
    </source>
</reference>
<dbReference type="EMBL" id="JAZDUA010000171">
    <property type="protein sequence ID" value="KAK7865609.1"/>
    <property type="molecule type" value="Genomic_DNA"/>
</dbReference>
<comment type="subcellular location">
    <subcellularLocation>
        <location evidence="1">Secreted</location>
        <location evidence="1">Extracellular space</location>
    </subcellularLocation>
</comment>
<dbReference type="PROSITE" id="PS00135">
    <property type="entry name" value="TRYPSIN_SER"/>
    <property type="match status" value="1"/>
</dbReference>
<evidence type="ECO:0000256" key="7">
    <source>
        <dbReference type="SAM" id="MobiDB-lite"/>
    </source>
</evidence>
<evidence type="ECO:0000313" key="9">
    <source>
        <dbReference type="EMBL" id="KAK7865609.1"/>
    </source>
</evidence>
<keyword evidence="2 6" id="KW-0645">Protease</keyword>
<accession>A0AAN9VII8</accession>
<dbReference type="PANTHER" id="PTHR24252:SF7">
    <property type="entry name" value="HYALIN"/>
    <property type="match status" value="1"/>
</dbReference>
<dbReference type="InterPro" id="IPR043504">
    <property type="entry name" value="Peptidase_S1_PA_chymotrypsin"/>
</dbReference>
<dbReference type="SMART" id="SM00020">
    <property type="entry name" value="Tryp_SPc"/>
    <property type="match status" value="1"/>
</dbReference>
<dbReference type="InterPro" id="IPR001254">
    <property type="entry name" value="Trypsin_dom"/>
</dbReference>
<dbReference type="Pfam" id="PF00089">
    <property type="entry name" value="Trypsin"/>
    <property type="match status" value="1"/>
</dbReference>
<dbReference type="GO" id="GO:0006508">
    <property type="term" value="P:proteolysis"/>
    <property type="evidence" value="ECO:0007669"/>
    <property type="project" value="UniProtKB-KW"/>
</dbReference>
<evidence type="ECO:0000256" key="2">
    <source>
        <dbReference type="ARBA" id="ARBA00022670"/>
    </source>
</evidence>
<sequence length="473" mass="50499">MTLVSTTLHEANFPRGIPALTVRRGGIVNSAACRGFPRAAGGNPLPTPHSTPSAGGGAPVHPRPQPATGELLACAQQVQTTTMRPVLFLILAGAVVGGHAALTNFYDIGDEEECPTGSRCMPVDLCPGAAQPVGPYGRGVGVGVGVGHGWVPRRRYPARCASVLPGARVCCWSPYQPRFRPVRQAPAPAPASPSQRACAEFRARRSQPRSQIPSNQVNLSLFVVGGQLALEEEFPYMVAIGYLRGSNSAGGNLVWGCGGSLISDRYVLTAAHCITDAQRFNLRPAALRMGVNNLTQGPQLPTDYSVANVTLHPRHRGDLKYFDLALVRTDRPVSFTARQQPVCLEAPDTRIDARTRLVAAGWGAVDPEGIDRSDSLKKANLRVVEMEECRTFIQQRRDLPRGLDDTMICAAEPQRQADTCTGDSGGPLAARGPEGDVLVGVTSFGGRPCASRTPGVYARVKSELSWIESIVWS</sequence>
<evidence type="ECO:0000259" key="8">
    <source>
        <dbReference type="PROSITE" id="PS50240"/>
    </source>
</evidence>
<dbReference type="GO" id="GO:0005576">
    <property type="term" value="C:extracellular region"/>
    <property type="evidence" value="ECO:0007669"/>
    <property type="project" value="UniProtKB-SubCell"/>
</dbReference>
<dbReference type="GO" id="GO:0004252">
    <property type="term" value="F:serine-type endopeptidase activity"/>
    <property type="evidence" value="ECO:0007669"/>
    <property type="project" value="InterPro"/>
</dbReference>
<dbReference type="Proteomes" id="UP001378592">
    <property type="component" value="Unassembled WGS sequence"/>
</dbReference>
<dbReference type="SUPFAM" id="SSF50494">
    <property type="entry name" value="Trypsin-like serine proteases"/>
    <property type="match status" value="1"/>
</dbReference>
<comment type="caution">
    <text evidence="9">The sequence shown here is derived from an EMBL/GenBank/DDBJ whole genome shotgun (WGS) entry which is preliminary data.</text>
</comment>
<feature type="region of interest" description="Disordered" evidence="7">
    <location>
        <begin position="39"/>
        <end position="63"/>
    </location>
</feature>
<keyword evidence="4 6" id="KW-0720">Serine protease</keyword>
<dbReference type="InterPro" id="IPR033116">
    <property type="entry name" value="TRYPSIN_SER"/>
</dbReference>
<dbReference type="AlphaFoldDB" id="A0AAN9VII8"/>
<dbReference type="FunFam" id="2.40.10.10:FF:000036">
    <property type="entry name" value="Trypsin beta"/>
    <property type="match status" value="1"/>
</dbReference>
<dbReference type="PRINTS" id="PR00722">
    <property type="entry name" value="CHYMOTRYPSIN"/>
</dbReference>
<dbReference type="InterPro" id="IPR009003">
    <property type="entry name" value="Peptidase_S1_PA"/>
</dbReference>
<proteinExistence type="predicted"/>
<feature type="domain" description="Peptidase S1" evidence="8">
    <location>
        <begin position="223"/>
        <end position="472"/>
    </location>
</feature>
<keyword evidence="10" id="KW-1185">Reference proteome</keyword>
<evidence type="ECO:0000313" key="10">
    <source>
        <dbReference type="Proteomes" id="UP001378592"/>
    </source>
</evidence>
<dbReference type="PROSITE" id="PS00134">
    <property type="entry name" value="TRYPSIN_HIS"/>
    <property type="match status" value="1"/>
</dbReference>
<evidence type="ECO:0000256" key="4">
    <source>
        <dbReference type="ARBA" id="ARBA00022825"/>
    </source>
</evidence>
<evidence type="ECO:0000256" key="5">
    <source>
        <dbReference type="ARBA" id="ARBA00023157"/>
    </source>
</evidence>
<protein>
    <recommendedName>
        <fullName evidence="8">Peptidase S1 domain-containing protein</fullName>
    </recommendedName>
</protein>
<gene>
    <name evidence="9" type="ORF">R5R35_012683</name>
</gene>
<dbReference type="CDD" id="cd00190">
    <property type="entry name" value="Tryp_SPc"/>
    <property type="match status" value="1"/>
</dbReference>
<organism evidence="9 10">
    <name type="scientific">Gryllus longicercus</name>
    <dbReference type="NCBI Taxonomy" id="2509291"/>
    <lineage>
        <taxon>Eukaryota</taxon>
        <taxon>Metazoa</taxon>
        <taxon>Ecdysozoa</taxon>
        <taxon>Arthropoda</taxon>
        <taxon>Hexapoda</taxon>
        <taxon>Insecta</taxon>
        <taxon>Pterygota</taxon>
        <taxon>Neoptera</taxon>
        <taxon>Polyneoptera</taxon>
        <taxon>Orthoptera</taxon>
        <taxon>Ensifera</taxon>
        <taxon>Gryllidea</taxon>
        <taxon>Grylloidea</taxon>
        <taxon>Gryllidae</taxon>
        <taxon>Gryllinae</taxon>
        <taxon>Gryllus</taxon>
    </lineage>
</organism>
<keyword evidence="3 6" id="KW-0378">Hydrolase</keyword>
<dbReference type="PROSITE" id="PS50240">
    <property type="entry name" value="TRYPSIN_DOM"/>
    <property type="match status" value="1"/>
</dbReference>
<dbReference type="InterPro" id="IPR001314">
    <property type="entry name" value="Peptidase_S1A"/>
</dbReference>
<dbReference type="Gene3D" id="2.40.10.10">
    <property type="entry name" value="Trypsin-like serine proteases"/>
    <property type="match status" value="1"/>
</dbReference>
<dbReference type="PANTHER" id="PTHR24252">
    <property type="entry name" value="ACROSIN-RELATED"/>
    <property type="match status" value="1"/>
</dbReference>
<dbReference type="InterPro" id="IPR018114">
    <property type="entry name" value="TRYPSIN_HIS"/>
</dbReference>
<keyword evidence="5" id="KW-1015">Disulfide bond</keyword>